<evidence type="ECO:0000313" key="3">
    <source>
        <dbReference type="Proteomes" id="UP000818029"/>
    </source>
</evidence>
<protein>
    <submittedName>
        <fullName evidence="4">Disease resistance-like protein CSA1</fullName>
    </submittedName>
</protein>
<keyword evidence="1" id="KW-0611">Plant defense</keyword>
<evidence type="ECO:0000259" key="2">
    <source>
        <dbReference type="Pfam" id="PF23286"/>
    </source>
</evidence>
<name>A0ABM2YZU4_GOSHI</name>
<sequence>MGCLLRSLPSSFQPENVVILLLSYSNIEQLWRENIPLYKLKVLNLKGSKNPIKTSDFTTAPNLETLVLEGCTRLVYVHPSVRDLKRLKLLNIRGCKSLRSFPTKIGMESLEKLIFSGCSNLESFSEIDGKMECLLELHLDGMGIKGLPISIGNLSSLVLLNLKDCRNLVSLPESIGIEVGMHAADKATKEQIVQHKLCR</sequence>
<evidence type="ECO:0000256" key="1">
    <source>
        <dbReference type="ARBA" id="ARBA00022821"/>
    </source>
</evidence>
<reference evidence="4" key="2">
    <citation type="submission" date="2025-08" db="UniProtKB">
        <authorList>
            <consortium name="RefSeq"/>
        </authorList>
    </citation>
    <scope>IDENTIFICATION</scope>
</reference>
<evidence type="ECO:0000313" key="4">
    <source>
        <dbReference type="RefSeq" id="XP_040936014.1"/>
    </source>
</evidence>
<gene>
    <name evidence="4" type="primary">LOC121209435</name>
</gene>
<dbReference type="SUPFAM" id="SSF52058">
    <property type="entry name" value="L domain-like"/>
    <property type="match status" value="1"/>
</dbReference>
<dbReference type="InterPro" id="IPR032675">
    <property type="entry name" value="LRR_dom_sf"/>
</dbReference>
<dbReference type="GeneID" id="121209435"/>
<reference evidence="3" key="1">
    <citation type="journal article" date="2020" name="Nat. Genet.">
        <title>Genomic diversifications of five Gossypium allopolyploid species and their impact on cotton improvement.</title>
        <authorList>
            <person name="Chen Z.J."/>
            <person name="Sreedasyam A."/>
            <person name="Ando A."/>
            <person name="Song Q."/>
            <person name="De Santiago L.M."/>
            <person name="Hulse-Kemp A.M."/>
            <person name="Ding M."/>
            <person name="Ye W."/>
            <person name="Kirkbride R.C."/>
            <person name="Jenkins J."/>
            <person name="Plott C."/>
            <person name="Lovell J."/>
            <person name="Lin Y.M."/>
            <person name="Vaughn R."/>
            <person name="Liu B."/>
            <person name="Simpson S."/>
            <person name="Scheffler B.E."/>
            <person name="Wen L."/>
            <person name="Saski C.A."/>
            <person name="Grover C.E."/>
            <person name="Hu G."/>
            <person name="Conover J.L."/>
            <person name="Carlson J.W."/>
            <person name="Shu S."/>
            <person name="Boston L.B."/>
            <person name="Williams M."/>
            <person name="Peterson D.G."/>
            <person name="McGee K."/>
            <person name="Jones D.C."/>
            <person name="Wendel J.F."/>
            <person name="Stelly D.M."/>
            <person name="Grimwood J."/>
            <person name="Schmutz J."/>
        </authorList>
    </citation>
    <scope>NUCLEOTIDE SEQUENCE [LARGE SCALE GENOMIC DNA]</scope>
    <source>
        <strain evidence="3">cv. TM-1</strain>
    </source>
</reference>
<dbReference type="Gene3D" id="3.80.10.10">
    <property type="entry name" value="Ribonuclease Inhibitor"/>
    <property type="match status" value="1"/>
</dbReference>
<dbReference type="InterPro" id="IPR058546">
    <property type="entry name" value="RPS4B/Roq1-like_LRR"/>
</dbReference>
<dbReference type="Pfam" id="PF23286">
    <property type="entry name" value="LRR_13"/>
    <property type="match status" value="1"/>
</dbReference>
<organism evidence="3 4">
    <name type="scientific">Gossypium hirsutum</name>
    <name type="common">Upland cotton</name>
    <name type="synonym">Gossypium mexicanum</name>
    <dbReference type="NCBI Taxonomy" id="3635"/>
    <lineage>
        <taxon>Eukaryota</taxon>
        <taxon>Viridiplantae</taxon>
        <taxon>Streptophyta</taxon>
        <taxon>Embryophyta</taxon>
        <taxon>Tracheophyta</taxon>
        <taxon>Spermatophyta</taxon>
        <taxon>Magnoliopsida</taxon>
        <taxon>eudicotyledons</taxon>
        <taxon>Gunneridae</taxon>
        <taxon>Pentapetalae</taxon>
        <taxon>rosids</taxon>
        <taxon>malvids</taxon>
        <taxon>Malvales</taxon>
        <taxon>Malvaceae</taxon>
        <taxon>Malvoideae</taxon>
        <taxon>Gossypium</taxon>
    </lineage>
</organism>
<keyword evidence="3" id="KW-1185">Reference proteome</keyword>
<dbReference type="Proteomes" id="UP000818029">
    <property type="component" value="Chromosome A11"/>
</dbReference>
<dbReference type="PANTHER" id="PTHR11017:SF559">
    <property type="entry name" value="DISEASE RESISTANCE PROTEIN CHL1"/>
    <property type="match status" value="1"/>
</dbReference>
<dbReference type="RefSeq" id="XP_040936014.1">
    <property type="nucleotide sequence ID" value="XM_041080080.1"/>
</dbReference>
<feature type="domain" description="Disease resistance protein RPS4B/Roq1-like leucine-rich repeats" evidence="2">
    <location>
        <begin position="108"/>
        <end position="176"/>
    </location>
</feature>
<dbReference type="PANTHER" id="PTHR11017">
    <property type="entry name" value="LEUCINE-RICH REPEAT-CONTAINING PROTEIN"/>
    <property type="match status" value="1"/>
</dbReference>
<proteinExistence type="predicted"/>
<dbReference type="InterPro" id="IPR044974">
    <property type="entry name" value="Disease_R_plants"/>
</dbReference>
<accession>A0ABM2YZU4</accession>